<dbReference type="Pfam" id="PF06791">
    <property type="entry name" value="TMP_2"/>
    <property type="match status" value="1"/>
</dbReference>
<proteinExistence type="predicted"/>
<dbReference type="AlphaFoldDB" id="A0AAW3U0V7"/>
<dbReference type="InterPro" id="IPR009628">
    <property type="entry name" value="Phage_tape_measure_N"/>
</dbReference>
<accession>A0AAW3U0V7</accession>
<name>A0AAW3U0V7_XANEU</name>
<reference evidence="3 4" key="1">
    <citation type="submission" date="2020-08" db="EMBL/GenBank/DDBJ databases">
        <title>Studying the diversity of plant-associated saprophytic bacteria and their role in host health and plant-pathogen interactions.</title>
        <authorList>
            <person name="Potnis N."/>
        </authorList>
    </citation>
    <scope>NUCLEOTIDE SEQUENCE [LARGE SCALE GENOMIC DNA]</scope>
    <source>
        <strain evidence="3 4">CFBP 7922</strain>
    </source>
</reference>
<protein>
    <submittedName>
        <fullName evidence="3">Lambda family phage tail tape measure protein</fullName>
    </submittedName>
</protein>
<dbReference type="InterPro" id="IPR006431">
    <property type="entry name" value="Phage_tape_meas_C"/>
</dbReference>
<dbReference type="EMBL" id="JACHNL010000002">
    <property type="protein sequence ID" value="MBB4722691.1"/>
    <property type="molecule type" value="Genomic_DNA"/>
</dbReference>
<dbReference type="Proteomes" id="UP000576603">
    <property type="component" value="Unassembled WGS sequence"/>
</dbReference>
<evidence type="ECO:0000313" key="3">
    <source>
        <dbReference type="EMBL" id="MBB4722691.1"/>
    </source>
</evidence>
<feature type="domain" description="Bacteriophage tail tape measure C-terminal" evidence="2">
    <location>
        <begin position="501"/>
        <end position="574"/>
    </location>
</feature>
<evidence type="ECO:0000259" key="1">
    <source>
        <dbReference type="Pfam" id="PF06791"/>
    </source>
</evidence>
<evidence type="ECO:0000259" key="2">
    <source>
        <dbReference type="Pfam" id="PF09718"/>
    </source>
</evidence>
<dbReference type="Pfam" id="PF09718">
    <property type="entry name" value="Tape_meas_lam_C"/>
    <property type="match status" value="1"/>
</dbReference>
<organism evidence="3 4">
    <name type="scientific">Xanthomonas euvesicatoria</name>
    <dbReference type="NCBI Taxonomy" id="456327"/>
    <lineage>
        <taxon>Bacteria</taxon>
        <taxon>Pseudomonadati</taxon>
        <taxon>Pseudomonadota</taxon>
        <taxon>Gammaproteobacteria</taxon>
        <taxon>Lysobacterales</taxon>
        <taxon>Lysobacteraceae</taxon>
        <taxon>Xanthomonas</taxon>
    </lineage>
</organism>
<comment type="caution">
    <text evidence="3">The sequence shown here is derived from an EMBL/GenBank/DDBJ whole genome shotgun (WGS) entry which is preliminary data.</text>
</comment>
<feature type="domain" description="Bacteriophage tail tape measure N-terminal" evidence="1">
    <location>
        <begin position="3"/>
        <end position="85"/>
    </location>
</feature>
<gene>
    <name evidence="3" type="ORF">FHY32_001009</name>
</gene>
<evidence type="ECO:0000313" key="4">
    <source>
        <dbReference type="Proteomes" id="UP000576603"/>
    </source>
</evidence>
<sequence length="728" mass="77828">MDGIAGVTTSSAAAALTEVAATGKFTAEQLETVAIAAETMRAGTGKAVNETVAEFAKIKADPVAALLELNETMHFLDQTQLANIKTLIEQGNQVQAVAAAFKIYADTLKDRAADVQENLGYMERAWRAVKGAASEAWDTMLGVGRPDTATEKIKQLQSNIDGVNRGGGVYQGLSDANRTRLLKQFQQQIDELQKAANKKPVKVIMAGIYSEVDSKQEQARTKFQEEGVQYLSKQAQLEERIKDMRTLAAQAGITDTKVLQQRERAMRDAAAAASAKGAASIATSGRSAGVQALRDALTTEQAQIATSTKVLQAQYQARELSAETYYQRLRELTERGTNAEAQSLQKQIDYLKGRGVAGKDAIDVGKQVGEMEAQLTKVRTEGAAKLDVLAADERKLLKQREDALSSYKAALDASTGALREEMDAMVARVGSGDREFEIQQRLNEVYREQAQRLTELALLKRVGTIDEQTAAAEEQAVRAATERRVQVIRDGYVRMSQAQADWGRGVSAAWANYRDGASNAAGAVESATTSALTSFEDMVVKATGNGKVSFRDMANSIIADFARITVRKGITSLLGSVFGGGQVGAVQREAIPLQGWDTGGYTGPGGKFQPAGVVHKGEGVLSQRDIASIGGPAAFLSMLGAIRSGRGYAVGGLVGTTVMPATGRSGGQVAVEINNYSGQTAQQREERSRAPDGSELRKLIVDIGAENIASGGRMAGAIESRFDTRTRR</sequence>
<dbReference type="NCBIfam" id="TIGR01541">
    <property type="entry name" value="tape_meas_lam_C"/>
    <property type="match status" value="1"/>
</dbReference>